<dbReference type="SUPFAM" id="SSF103473">
    <property type="entry name" value="MFS general substrate transporter"/>
    <property type="match status" value="1"/>
</dbReference>
<feature type="transmembrane region" description="Helical" evidence="5">
    <location>
        <begin position="170"/>
        <end position="193"/>
    </location>
</feature>
<dbReference type="OrthoDB" id="5296287at2759"/>
<dbReference type="InterPro" id="IPR020846">
    <property type="entry name" value="MFS_dom"/>
</dbReference>
<feature type="transmembrane region" description="Helical" evidence="5">
    <location>
        <begin position="366"/>
        <end position="387"/>
    </location>
</feature>
<dbReference type="RefSeq" id="XP_022827937.1">
    <property type="nucleotide sequence ID" value="XM_022972169.1"/>
</dbReference>
<feature type="domain" description="Major facilitator superfamily (MFS) profile" evidence="6">
    <location>
        <begin position="18"/>
        <end position="452"/>
    </location>
</feature>
<comment type="subcellular location">
    <subcellularLocation>
        <location evidence="1">Membrane</location>
        <topology evidence="1">Multi-pass membrane protein</topology>
    </subcellularLocation>
</comment>
<dbReference type="GO" id="GO:0022857">
    <property type="term" value="F:transmembrane transporter activity"/>
    <property type="evidence" value="ECO:0007669"/>
    <property type="project" value="InterPro"/>
</dbReference>
<dbReference type="KEGG" id="sliu:111357456"/>
<sequence length="486" mass="54642">MVHINALIGDFGRYHFWLCFIVFLSRFNVSFHQLAIIFLAAPVEYYCPGTNNTCCNDPVFNTTVFKRTIITEWNLICESDWFKDLTQTIFQFGVFCGSLLFGITSDIYGRRPTLIASIIIEIFAGIMSSFLPDFWSFSFARWVVGIANGGCIIIAFVIVMEYVGSVKRDIVSILIHVPFTIGNMVVAGIGYLIRDYSYFLLFISVSNVILLFYICLLPESPRWLLVVNKTEEAILLMEKVAKYNKLPTEHIRSKMEFYQLEHRTSRPQSTALDLFRSPNLRRNITVMSFIWLICSYCFYGVSFYISHLTGDIFINVLASGGVCTCATIISIPLINFSKRKTVVILGNVVCSLCLLAIGFVPEGKASLVVGCLGEMQCYIIFIVIYLYGSEMFPTVVRNAAIGICSMMARVGAMIAPFAANLRPYGKWCSPVAFGIFPMISALLCLLFLPETKDCELLMTIDEAEAAGNNMEVPRLDNDLDIEESEV</sequence>
<feature type="transmembrane region" description="Helical" evidence="5">
    <location>
        <begin position="312"/>
        <end position="334"/>
    </location>
</feature>
<evidence type="ECO:0000256" key="4">
    <source>
        <dbReference type="ARBA" id="ARBA00023136"/>
    </source>
</evidence>
<dbReference type="PROSITE" id="PS00217">
    <property type="entry name" value="SUGAR_TRANSPORT_2"/>
    <property type="match status" value="1"/>
</dbReference>
<organism evidence="7 8">
    <name type="scientific">Spodoptera litura</name>
    <name type="common">Asian cotton leafworm</name>
    <dbReference type="NCBI Taxonomy" id="69820"/>
    <lineage>
        <taxon>Eukaryota</taxon>
        <taxon>Metazoa</taxon>
        <taxon>Ecdysozoa</taxon>
        <taxon>Arthropoda</taxon>
        <taxon>Hexapoda</taxon>
        <taxon>Insecta</taxon>
        <taxon>Pterygota</taxon>
        <taxon>Neoptera</taxon>
        <taxon>Endopterygota</taxon>
        <taxon>Lepidoptera</taxon>
        <taxon>Glossata</taxon>
        <taxon>Ditrysia</taxon>
        <taxon>Noctuoidea</taxon>
        <taxon>Noctuidae</taxon>
        <taxon>Amphipyrinae</taxon>
        <taxon>Spodoptera</taxon>
    </lineage>
</organism>
<proteinExistence type="predicted"/>
<dbReference type="InterPro" id="IPR005829">
    <property type="entry name" value="Sugar_transporter_CS"/>
</dbReference>
<dbReference type="Proteomes" id="UP000301870">
    <property type="component" value="Chromosome 25"/>
</dbReference>
<feature type="transmembrane region" description="Helical" evidence="5">
    <location>
        <begin position="399"/>
        <end position="419"/>
    </location>
</feature>
<feature type="transmembrane region" description="Helical" evidence="5">
    <location>
        <begin position="114"/>
        <end position="131"/>
    </location>
</feature>
<dbReference type="InterPro" id="IPR036259">
    <property type="entry name" value="MFS_trans_sf"/>
</dbReference>
<feature type="transmembrane region" description="Helical" evidence="5">
    <location>
        <begin position="199"/>
        <end position="217"/>
    </location>
</feature>
<dbReference type="InterPro" id="IPR005828">
    <property type="entry name" value="MFS_sugar_transport-like"/>
</dbReference>
<dbReference type="GO" id="GO:0016020">
    <property type="term" value="C:membrane"/>
    <property type="evidence" value="ECO:0007669"/>
    <property type="project" value="UniProtKB-SubCell"/>
</dbReference>
<evidence type="ECO:0000256" key="5">
    <source>
        <dbReference type="SAM" id="Phobius"/>
    </source>
</evidence>
<evidence type="ECO:0000256" key="1">
    <source>
        <dbReference type="ARBA" id="ARBA00004141"/>
    </source>
</evidence>
<gene>
    <name evidence="8" type="primary">LOC111357456</name>
</gene>
<dbReference type="Gene3D" id="1.20.1250.20">
    <property type="entry name" value="MFS general substrate transporter like domains"/>
    <property type="match status" value="1"/>
</dbReference>
<evidence type="ECO:0000259" key="6">
    <source>
        <dbReference type="PROSITE" id="PS50850"/>
    </source>
</evidence>
<protein>
    <submittedName>
        <fullName evidence="8">Organic cation transporter-like protein</fullName>
    </submittedName>
</protein>
<keyword evidence="3 5" id="KW-1133">Transmembrane helix</keyword>
<dbReference type="PANTHER" id="PTHR24064">
    <property type="entry name" value="SOLUTE CARRIER FAMILY 22 MEMBER"/>
    <property type="match status" value="1"/>
</dbReference>
<evidence type="ECO:0000313" key="8">
    <source>
        <dbReference type="RefSeq" id="XP_022827937.1"/>
    </source>
</evidence>
<feature type="transmembrane region" description="Helical" evidence="5">
    <location>
        <begin position="89"/>
        <end position="107"/>
    </location>
</feature>
<feature type="transmembrane region" description="Helical" evidence="5">
    <location>
        <begin position="16"/>
        <end position="41"/>
    </location>
</feature>
<evidence type="ECO:0000256" key="3">
    <source>
        <dbReference type="ARBA" id="ARBA00022989"/>
    </source>
</evidence>
<reference evidence="8" key="1">
    <citation type="submission" date="2025-08" db="UniProtKB">
        <authorList>
            <consortium name="RefSeq"/>
        </authorList>
    </citation>
    <scope>IDENTIFICATION</scope>
    <source>
        <strain evidence="8">Ishihara</strain>
        <tissue evidence="8">Whole body</tissue>
    </source>
</reference>
<keyword evidence="4 5" id="KW-0472">Membrane</keyword>
<feature type="transmembrane region" description="Helical" evidence="5">
    <location>
        <begin position="341"/>
        <end position="360"/>
    </location>
</feature>
<keyword evidence="2 5" id="KW-0812">Transmembrane</keyword>
<dbReference type="Pfam" id="PF00083">
    <property type="entry name" value="Sugar_tr"/>
    <property type="match status" value="1"/>
</dbReference>
<evidence type="ECO:0000256" key="2">
    <source>
        <dbReference type="ARBA" id="ARBA00022692"/>
    </source>
</evidence>
<dbReference type="PROSITE" id="PS50850">
    <property type="entry name" value="MFS"/>
    <property type="match status" value="1"/>
</dbReference>
<feature type="transmembrane region" description="Helical" evidence="5">
    <location>
        <begin position="431"/>
        <end position="448"/>
    </location>
</feature>
<accession>A0A9J7EG38</accession>
<keyword evidence="7" id="KW-1185">Reference proteome</keyword>
<feature type="transmembrane region" description="Helical" evidence="5">
    <location>
        <begin position="143"/>
        <end position="163"/>
    </location>
</feature>
<dbReference type="AlphaFoldDB" id="A0A9J7EG38"/>
<feature type="transmembrane region" description="Helical" evidence="5">
    <location>
        <begin position="284"/>
        <end position="306"/>
    </location>
</feature>
<dbReference type="CDD" id="cd17317">
    <property type="entry name" value="MFS_SLC22"/>
    <property type="match status" value="1"/>
</dbReference>
<name>A0A9J7EG38_SPOLT</name>
<evidence type="ECO:0000313" key="7">
    <source>
        <dbReference type="Proteomes" id="UP000301870"/>
    </source>
</evidence>
<dbReference type="GeneID" id="111357456"/>